<keyword evidence="2" id="KW-1185">Reference proteome</keyword>
<comment type="caution">
    <text evidence="1">The sequence shown here is derived from an EMBL/GenBank/DDBJ whole genome shotgun (WGS) entry which is preliminary data.</text>
</comment>
<proteinExistence type="predicted"/>
<gene>
    <name evidence="1" type="ORF">MLD38_015934</name>
</gene>
<reference evidence="2" key="1">
    <citation type="journal article" date="2023" name="Front. Plant Sci.">
        <title>Chromosomal-level genome assembly of Melastoma candidum provides insights into trichome evolution.</title>
        <authorList>
            <person name="Zhong Y."/>
            <person name="Wu W."/>
            <person name="Sun C."/>
            <person name="Zou P."/>
            <person name="Liu Y."/>
            <person name="Dai S."/>
            <person name="Zhou R."/>
        </authorList>
    </citation>
    <scope>NUCLEOTIDE SEQUENCE [LARGE SCALE GENOMIC DNA]</scope>
</reference>
<protein>
    <submittedName>
        <fullName evidence="1">Uncharacterized protein</fullName>
    </submittedName>
</protein>
<evidence type="ECO:0000313" key="1">
    <source>
        <dbReference type="EMBL" id="KAI4378456.1"/>
    </source>
</evidence>
<dbReference type="EMBL" id="CM042883">
    <property type="protein sequence ID" value="KAI4378456.1"/>
    <property type="molecule type" value="Genomic_DNA"/>
</dbReference>
<evidence type="ECO:0000313" key="2">
    <source>
        <dbReference type="Proteomes" id="UP001057402"/>
    </source>
</evidence>
<accession>A0ACB9RKU4</accession>
<sequence length="465" mass="51426">MLAGLIQLSLLLIHLPFPQSHPATSVPPPQAPLVVSVADYGAAGDGVRYDTVPIQAAIDSCPSSPSRPCHVTFPPGSYLTATVHLRSHITLIVRKGATILGGTEERDYPAERDRWYVILAEGATDVGITGGGVIDGQGLRFIERFDKRKNVMVSWNKTGSCLGDECRPRLVGFVGCKNVRVWDVELRLPAYWCLNIVSCQNTRIHGVSICGDFNSPNNDGIDIVDSNDTIITRCKIDTGDDAICAKTETAPLHDLTVSDCWIRTKSSAIKIGSQSWFDFKGLRFNNLSIVDSHRGLALQIRDGGNANDVTFSNINIKTRYYDPSWWGRAEPIYMTSCLRHPKSKHGSISNVHFVNISATSENGVFLSGSKGGLLSDLRFNNVNVTYRRWTEYQEGLVDYRPGCQGLVNHSMAGFIMEHIKGLEIENVNMRWSDDNSLPLKNPLDFRPSTVNDISLRNFRSGWSAQ</sequence>
<name>A0ACB9RKU4_9MYRT</name>
<dbReference type="Proteomes" id="UP001057402">
    <property type="component" value="Chromosome 4"/>
</dbReference>
<organism evidence="1 2">
    <name type="scientific">Melastoma candidum</name>
    <dbReference type="NCBI Taxonomy" id="119954"/>
    <lineage>
        <taxon>Eukaryota</taxon>
        <taxon>Viridiplantae</taxon>
        <taxon>Streptophyta</taxon>
        <taxon>Embryophyta</taxon>
        <taxon>Tracheophyta</taxon>
        <taxon>Spermatophyta</taxon>
        <taxon>Magnoliopsida</taxon>
        <taxon>eudicotyledons</taxon>
        <taxon>Gunneridae</taxon>
        <taxon>Pentapetalae</taxon>
        <taxon>rosids</taxon>
        <taxon>malvids</taxon>
        <taxon>Myrtales</taxon>
        <taxon>Melastomataceae</taxon>
        <taxon>Melastomatoideae</taxon>
        <taxon>Melastomateae</taxon>
        <taxon>Melastoma</taxon>
    </lineage>
</organism>